<dbReference type="Proteomes" id="UP000039865">
    <property type="component" value="Unassembled WGS sequence"/>
</dbReference>
<feature type="compositionally biased region" description="Low complexity" evidence="2">
    <location>
        <begin position="75"/>
        <end position="90"/>
    </location>
</feature>
<feature type="region of interest" description="Disordered" evidence="2">
    <location>
        <begin position="105"/>
        <end position="128"/>
    </location>
</feature>
<feature type="compositionally biased region" description="Basic residues" evidence="2">
    <location>
        <begin position="54"/>
        <end position="65"/>
    </location>
</feature>
<feature type="compositionally biased region" description="Basic and acidic residues" evidence="2">
    <location>
        <begin position="112"/>
        <end position="124"/>
    </location>
</feature>
<dbReference type="AlphaFoldDB" id="A0A078ALF8"/>
<proteinExistence type="predicted"/>
<protein>
    <submittedName>
        <fullName evidence="3">Uncharacterized protein</fullName>
    </submittedName>
</protein>
<evidence type="ECO:0000313" key="3">
    <source>
        <dbReference type="EMBL" id="CDW82242.1"/>
    </source>
</evidence>
<accession>A0A078ALF8</accession>
<keyword evidence="1" id="KW-0175">Coiled coil</keyword>
<reference evidence="3 4" key="1">
    <citation type="submission" date="2014-06" db="EMBL/GenBank/DDBJ databases">
        <authorList>
            <person name="Swart Estienne"/>
        </authorList>
    </citation>
    <scope>NUCLEOTIDE SEQUENCE [LARGE SCALE GENOMIC DNA]</scope>
    <source>
        <strain evidence="3 4">130c</strain>
    </source>
</reference>
<organism evidence="3 4">
    <name type="scientific">Stylonychia lemnae</name>
    <name type="common">Ciliate</name>
    <dbReference type="NCBI Taxonomy" id="5949"/>
    <lineage>
        <taxon>Eukaryota</taxon>
        <taxon>Sar</taxon>
        <taxon>Alveolata</taxon>
        <taxon>Ciliophora</taxon>
        <taxon>Intramacronucleata</taxon>
        <taxon>Spirotrichea</taxon>
        <taxon>Stichotrichia</taxon>
        <taxon>Sporadotrichida</taxon>
        <taxon>Oxytrichidae</taxon>
        <taxon>Stylonychinae</taxon>
        <taxon>Stylonychia</taxon>
    </lineage>
</organism>
<sequence length="359" mass="42633">MKALKLAYDKVVNYFDELDVDISYFVENFVPPDQQIKNQGPIDQDQIDKMLKKQRKQLPKKKRQRRFEESALLENSQIQPDSSDQQQNQSLEDKVNEEQLQLLESIMNDSHTNTRDTRTTRDTNESTVENSHFINDSSRMSSKAKKIKKLFNVERVSKAKDQYSIAESNQQMQQIQELEEEKDNIWLVTQQDWNTKLGRRSQVYQEDLTIAEMQKQIQQDKVLKELKLKQQRMQEEKKKRQREERKQQIQEVERLLLESDNETAYPTLNKIPGSPFAQIPKKVLAIASEKANDIYDTVHMYYLCSWHQDYQGTFYTPSLVPSFLLKVLDQEQLIINFYQASNRLNSMKERFYKEDNEAQ</sequence>
<dbReference type="EMBL" id="CCKQ01010712">
    <property type="protein sequence ID" value="CDW82242.1"/>
    <property type="molecule type" value="Genomic_DNA"/>
</dbReference>
<gene>
    <name evidence="3" type="primary">Contig13771.g14687</name>
    <name evidence="3" type="ORF">STYLEM_11272</name>
</gene>
<keyword evidence="4" id="KW-1185">Reference proteome</keyword>
<evidence type="ECO:0000256" key="1">
    <source>
        <dbReference type="SAM" id="Coils"/>
    </source>
</evidence>
<evidence type="ECO:0000256" key="2">
    <source>
        <dbReference type="SAM" id="MobiDB-lite"/>
    </source>
</evidence>
<evidence type="ECO:0000313" key="4">
    <source>
        <dbReference type="Proteomes" id="UP000039865"/>
    </source>
</evidence>
<feature type="coiled-coil region" evidence="1">
    <location>
        <begin position="219"/>
        <end position="262"/>
    </location>
</feature>
<name>A0A078ALF8_STYLE</name>
<feature type="region of interest" description="Disordered" evidence="2">
    <location>
        <begin position="54"/>
        <end position="93"/>
    </location>
</feature>
<dbReference type="InParanoid" id="A0A078ALF8"/>